<proteinExistence type="predicted"/>
<dbReference type="Pfam" id="PF20551">
    <property type="entry name" value="DUF6765"/>
    <property type="match status" value="1"/>
</dbReference>
<reference evidence="1" key="1">
    <citation type="journal article" date="2020" name="mSystems">
        <title>Genome- and Community-Level Interaction Insights into Carbon Utilization and Element Cycling Functions of Hydrothermarchaeota in Hydrothermal Sediment.</title>
        <authorList>
            <person name="Zhou Z."/>
            <person name="Liu Y."/>
            <person name="Xu W."/>
            <person name="Pan J."/>
            <person name="Luo Z.H."/>
            <person name="Li M."/>
        </authorList>
    </citation>
    <scope>NUCLEOTIDE SEQUENCE [LARGE SCALE GENOMIC DNA]</scope>
    <source>
        <strain evidence="1">HyVt-633</strain>
    </source>
</reference>
<organism evidence="1">
    <name type="scientific">Chlorobaculum parvum</name>
    <dbReference type="NCBI Taxonomy" id="274539"/>
    <lineage>
        <taxon>Bacteria</taxon>
        <taxon>Pseudomonadati</taxon>
        <taxon>Chlorobiota</taxon>
        <taxon>Chlorobiia</taxon>
        <taxon>Chlorobiales</taxon>
        <taxon>Chlorobiaceae</taxon>
        <taxon>Chlorobaculum</taxon>
    </lineage>
</organism>
<comment type="caution">
    <text evidence="1">The sequence shown here is derived from an EMBL/GenBank/DDBJ whole genome shotgun (WGS) entry which is preliminary data.</text>
</comment>
<dbReference type="AlphaFoldDB" id="A0A7C5HNS8"/>
<dbReference type="InterPro" id="IPR046653">
    <property type="entry name" value="DUF6765"/>
</dbReference>
<evidence type="ECO:0000313" key="1">
    <source>
        <dbReference type="EMBL" id="HHE32900.1"/>
    </source>
</evidence>
<protein>
    <submittedName>
        <fullName evidence="1">Uncharacterized protein</fullName>
    </submittedName>
</protein>
<accession>A0A7C5HNS8</accession>
<name>A0A7C5HNS8_9CHLB</name>
<dbReference type="Proteomes" id="UP000886058">
    <property type="component" value="Unassembled WGS sequence"/>
</dbReference>
<gene>
    <name evidence="1" type="ORF">ENL07_09855</name>
</gene>
<sequence>MSSRYPAACGGVLHYEKNAERARCPIRNNPETYIEFCVKIHEIFQRVAKEYPDFADKAAFMDISKIESTVKEIINVQAPKEGRIDAWKRAAWNGLLFGTGQENILDYDENVWHNNRDSLKKAKDSRVTQGFPVYRFYQAAAVHRINILTHILPVKELIVA</sequence>
<dbReference type="EMBL" id="DRSQ01000214">
    <property type="protein sequence ID" value="HHE32900.1"/>
    <property type="molecule type" value="Genomic_DNA"/>
</dbReference>